<reference evidence="1 2" key="1">
    <citation type="journal article" date="2018" name="Syst. Appl. Microbiol.">
        <title>Characterization and high-quality draft genome sequence of Herbivorax saccincola A7, an anaerobic, alkaliphilic, thermophilic, cellulolytic, and xylanolytic bacterium.</title>
        <authorList>
            <person name="Aikawa S."/>
            <person name="Baramee S."/>
            <person name="Sermsathanaswadi J."/>
            <person name="Thianheng P."/>
            <person name="Tachaapaikoon C."/>
            <person name="Shikata A."/>
            <person name="Waeonukul R."/>
            <person name="Pason P."/>
            <person name="Ratanakhanokchai K."/>
            <person name="Kosugi A."/>
        </authorList>
    </citation>
    <scope>NUCLEOTIDE SEQUENCE [LARGE SCALE GENOMIC DNA]</scope>
    <source>
        <strain evidence="1 2">A7</strain>
    </source>
</reference>
<evidence type="ECO:0000313" key="2">
    <source>
        <dbReference type="Proteomes" id="UP000239720"/>
    </source>
</evidence>
<organism evidence="1 2">
    <name type="scientific">Acetivibrio saccincola</name>
    <dbReference type="NCBI Taxonomy" id="1677857"/>
    <lineage>
        <taxon>Bacteria</taxon>
        <taxon>Bacillati</taxon>
        <taxon>Bacillota</taxon>
        <taxon>Clostridia</taxon>
        <taxon>Eubacteriales</taxon>
        <taxon>Oscillospiraceae</taxon>
        <taxon>Acetivibrio</taxon>
    </lineage>
</organism>
<evidence type="ECO:0000313" key="1">
    <source>
        <dbReference type="EMBL" id="PQQ65448.1"/>
    </source>
</evidence>
<gene>
    <name evidence="1" type="ORF">B9R14_00780</name>
</gene>
<name>A0A2S8R6M9_9FIRM</name>
<dbReference type="Proteomes" id="UP000239720">
    <property type="component" value="Unassembled WGS sequence"/>
</dbReference>
<sequence length="116" mass="13174">MGKDISAIRPPVQLLPKAVIVMKPASTAKADLEVMAAQVAQMTTACCQENIQVDSIVITFGGIKDITKRVKMLTEQKDIRYLIIYSGKQIADNESEYLNFKRDMQDWYNLQVICYR</sequence>
<comment type="caution">
    <text evidence="1">The sequence shown here is derived from an EMBL/GenBank/DDBJ whole genome shotgun (WGS) entry which is preliminary data.</text>
</comment>
<proteinExistence type="predicted"/>
<dbReference type="AlphaFoldDB" id="A0A2S8R6M9"/>
<dbReference type="RefSeq" id="WP_105367379.1">
    <property type="nucleotide sequence ID" value="NZ_NEMB01000003.1"/>
</dbReference>
<protein>
    <submittedName>
        <fullName evidence="1">Uncharacterized protein</fullName>
    </submittedName>
</protein>
<dbReference type="EMBL" id="NEMB01000003">
    <property type="protein sequence ID" value="PQQ65448.1"/>
    <property type="molecule type" value="Genomic_DNA"/>
</dbReference>
<dbReference type="OrthoDB" id="2085566at2"/>
<accession>A0A2S8R6M9</accession>